<gene>
    <name evidence="1" type="ORF">M947_08780</name>
</gene>
<comment type="caution">
    <text evidence="1">The sequence shown here is derived from an EMBL/GenBank/DDBJ whole genome shotgun (WGS) entry which is preliminary data.</text>
</comment>
<evidence type="ECO:0008006" key="3">
    <source>
        <dbReference type="Google" id="ProtNLM"/>
    </source>
</evidence>
<proteinExistence type="predicted"/>
<dbReference type="RefSeq" id="WP_021288004.1">
    <property type="nucleotide sequence ID" value="NZ_AUPZ01000013.1"/>
</dbReference>
<evidence type="ECO:0000313" key="1">
    <source>
        <dbReference type="EMBL" id="EQB35367.1"/>
    </source>
</evidence>
<sequence>MNKKLVEVEGTTLPFYTYEKDDLVYYEFDASECTPPEPMVNTIRGLSLLKTTSHRLVGIYFHEPFPLYERIPITILHDVKEREDGNFEITFYKEN</sequence>
<dbReference type="AlphaFoldDB" id="T0JEW8"/>
<name>T0JEW8_9BACT</name>
<organism evidence="1 2">
    <name type="scientific">Sulfurimonas hongkongensis</name>
    <dbReference type="NCBI Taxonomy" id="1172190"/>
    <lineage>
        <taxon>Bacteria</taxon>
        <taxon>Pseudomonadati</taxon>
        <taxon>Campylobacterota</taxon>
        <taxon>Epsilonproteobacteria</taxon>
        <taxon>Campylobacterales</taxon>
        <taxon>Sulfurimonadaceae</taxon>
        <taxon>Sulfurimonas</taxon>
    </lineage>
</organism>
<dbReference type="PATRIC" id="fig|1172190.3.peg.1689"/>
<evidence type="ECO:0000313" key="2">
    <source>
        <dbReference type="Proteomes" id="UP000015520"/>
    </source>
</evidence>
<dbReference type="EMBL" id="AUPZ01000013">
    <property type="protein sequence ID" value="EQB35367.1"/>
    <property type="molecule type" value="Genomic_DNA"/>
</dbReference>
<protein>
    <recommendedName>
        <fullName evidence="3">DUF2249 domain-containing protein</fullName>
    </recommendedName>
</protein>
<dbReference type="OrthoDB" id="14666at2"/>
<dbReference type="STRING" id="1172190.M947_08780"/>
<accession>T0JEW8</accession>
<reference evidence="1 2" key="1">
    <citation type="submission" date="2013-07" db="EMBL/GenBank/DDBJ databases">
        <title>Sulfurimonas hongkongensis AST-10 Genome Sequencing.</title>
        <authorList>
            <person name="Cai L."/>
            <person name="Zhang T."/>
        </authorList>
    </citation>
    <scope>NUCLEOTIDE SEQUENCE [LARGE SCALE GENOMIC DNA]</scope>
    <source>
        <strain evidence="1 2">AST-10</strain>
    </source>
</reference>
<dbReference type="Proteomes" id="UP000015520">
    <property type="component" value="Unassembled WGS sequence"/>
</dbReference>
<keyword evidence="2" id="KW-1185">Reference proteome</keyword>